<gene>
    <name evidence="1" type="ORF">CLAFUR5_09967</name>
</gene>
<reference evidence="1" key="1">
    <citation type="submission" date="2021-12" db="EMBL/GenBank/DDBJ databases">
        <authorList>
            <person name="Zaccaron A."/>
            <person name="Stergiopoulos I."/>
        </authorList>
    </citation>
    <scope>NUCLEOTIDE SEQUENCE</scope>
    <source>
        <strain evidence="1">Race5_Kim</strain>
    </source>
</reference>
<dbReference type="AlphaFoldDB" id="A0A9Q8PCN9"/>
<dbReference type="GeneID" id="71989845"/>
<name>A0A9Q8PCN9_PASFU</name>
<dbReference type="Proteomes" id="UP000756132">
    <property type="component" value="Chromosome 7"/>
</dbReference>
<dbReference type="RefSeq" id="XP_047764409.1">
    <property type="nucleotide sequence ID" value="XM_047909115.1"/>
</dbReference>
<sequence>MAAQGEPRAAGNVSAIPELLGMILLETDEVTLFVLQSVNSTFNAIITTSTAIQKRMCLVSTRLRTPVTFPRRQPHHPCHAPV</sequence>
<dbReference type="KEGG" id="ffu:CLAFUR5_09967"/>
<evidence type="ECO:0000313" key="1">
    <source>
        <dbReference type="EMBL" id="UJO20043.1"/>
    </source>
</evidence>
<evidence type="ECO:0008006" key="3">
    <source>
        <dbReference type="Google" id="ProtNLM"/>
    </source>
</evidence>
<dbReference type="EMBL" id="CP090169">
    <property type="protein sequence ID" value="UJO20043.1"/>
    <property type="molecule type" value="Genomic_DNA"/>
</dbReference>
<evidence type="ECO:0000313" key="2">
    <source>
        <dbReference type="Proteomes" id="UP000756132"/>
    </source>
</evidence>
<reference evidence="1" key="2">
    <citation type="journal article" date="2022" name="Microb. Genom.">
        <title>A chromosome-scale genome assembly of the tomato pathogen Cladosporium fulvum reveals a compartmentalized genome architecture and the presence of a dispensable chromosome.</title>
        <authorList>
            <person name="Zaccaron A.Z."/>
            <person name="Chen L.H."/>
            <person name="Samaras A."/>
            <person name="Stergiopoulos I."/>
        </authorList>
    </citation>
    <scope>NUCLEOTIDE SEQUENCE</scope>
    <source>
        <strain evidence="1">Race5_Kim</strain>
    </source>
</reference>
<organism evidence="1 2">
    <name type="scientific">Passalora fulva</name>
    <name type="common">Tomato leaf mold</name>
    <name type="synonym">Cladosporium fulvum</name>
    <dbReference type="NCBI Taxonomy" id="5499"/>
    <lineage>
        <taxon>Eukaryota</taxon>
        <taxon>Fungi</taxon>
        <taxon>Dikarya</taxon>
        <taxon>Ascomycota</taxon>
        <taxon>Pezizomycotina</taxon>
        <taxon>Dothideomycetes</taxon>
        <taxon>Dothideomycetidae</taxon>
        <taxon>Mycosphaerellales</taxon>
        <taxon>Mycosphaerellaceae</taxon>
        <taxon>Fulvia</taxon>
    </lineage>
</organism>
<protein>
    <recommendedName>
        <fullName evidence="3">F-box domain-containing protein</fullName>
    </recommendedName>
</protein>
<keyword evidence="2" id="KW-1185">Reference proteome</keyword>
<accession>A0A9Q8PCN9</accession>
<proteinExistence type="predicted"/>